<evidence type="ECO:0000313" key="1">
    <source>
        <dbReference type="EMBL" id="PZO44702.1"/>
    </source>
</evidence>
<protein>
    <recommendedName>
        <fullName evidence="3">CopG family transcriptional regulator</fullName>
    </recommendedName>
</protein>
<proteinExistence type="predicted"/>
<accession>A0A2W4WJS1</accession>
<evidence type="ECO:0000313" key="2">
    <source>
        <dbReference type="Proteomes" id="UP000249081"/>
    </source>
</evidence>
<sequence length="85" mass="9765">MTEPSASLPIQTELIDDTKSLAKELGVSWNQLVTLALQEFVQRYRKQQNLVERINAACADELEPEEANLLQAMRSNHRRIVEGEW</sequence>
<dbReference type="Proteomes" id="UP000249081">
    <property type="component" value="Unassembled WGS sequence"/>
</dbReference>
<name>A0A2W4WJS1_9CYAN</name>
<comment type="caution">
    <text evidence="1">The sequence shown here is derived from an EMBL/GenBank/DDBJ whole genome shotgun (WGS) entry which is preliminary data.</text>
</comment>
<evidence type="ECO:0008006" key="3">
    <source>
        <dbReference type="Google" id="ProtNLM"/>
    </source>
</evidence>
<organism evidence="1 2">
    <name type="scientific">Shackletoniella antarctica</name>
    <dbReference type="NCBI Taxonomy" id="268115"/>
    <lineage>
        <taxon>Bacteria</taxon>
        <taxon>Bacillati</taxon>
        <taxon>Cyanobacteriota</taxon>
        <taxon>Cyanophyceae</taxon>
        <taxon>Oculatellales</taxon>
        <taxon>Oculatellaceae</taxon>
        <taxon>Shackletoniella</taxon>
    </lineage>
</organism>
<dbReference type="EMBL" id="QBMN01000015">
    <property type="protein sequence ID" value="PZO44702.1"/>
    <property type="molecule type" value="Genomic_DNA"/>
</dbReference>
<dbReference type="AlphaFoldDB" id="A0A2W4WJS1"/>
<gene>
    <name evidence="1" type="ORF">DCF17_03510</name>
</gene>
<reference evidence="2" key="1">
    <citation type="submission" date="2018-04" db="EMBL/GenBank/DDBJ databases">
        <authorList>
            <person name="Cornet L."/>
        </authorList>
    </citation>
    <scope>NUCLEOTIDE SEQUENCE [LARGE SCALE GENOMIC DNA]</scope>
</reference>
<reference evidence="1 2" key="2">
    <citation type="submission" date="2018-06" db="EMBL/GenBank/DDBJ databases">
        <title>Metagenomic assembly of (sub)arctic Cyanobacteria and their associated microbiome from non-axenic cultures.</title>
        <authorList>
            <person name="Baurain D."/>
        </authorList>
    </citation>
    <scope>NUCLEOTIDE SEQUENCE [LARGE SCALE GENOMIC DNA]</scope>
    <source>
        <strain evidence="1">ULC041bin1</strain>
    </source>
</reference>